<dbReference type="AlphaFoldDB" id="A0A640KK28"/>
<evidence type="ECO:0000313" key="4">
    <source>
        <dbReference type="Proteomes" id="UP000419144"/>
    </source>
</evidence>
<dbReference type="InterPro" id="IPR013766">
    <property type="entry name" value="Thioredoxin_domain"/>
</dbReference>
<evidence type="ECO:0000256" key="1">
    <source>
        <dbReference type="SAM" id="SignalP"/>
    </source>
</evidence>
<comment type="caution">
    <text evidence="3">The sequence shown here is derived from an EMBL/GenBank/DDBJ whole genome shotgun (WGS) entry which is preliminary data.</text>
</comment>
<feature type="signal peptide" evidence="1">
    <location>
        <begin position="1"/>
        <end position="24"/>
    </location>
</feature>
<dbReference type="GO" id="GO:0016853">
    <property type="term" value="F:isomerase activity"/>
    <property type="evidence" value="ECO:0007669"/>
    <property type="project" value="UniProtKB-KW"/>
</dbReference>
<reference evidence="3" key="1">
    <citation type="submission" date="2019-11" db="EMBL/GenBank/DDBJ databases">
        <title>Leishmania tarentolae CDS.</title>
        <authorList>
            <person name="Goto Y."/>
            <person name="Yamagishi J."/>
        </authorList>
    </citation>
    <scope>NUCLEOTIDE SEQUENCE [LARGE SCALE GENOMIC DNA]</scope>
    <source>
        <strain evidence="3">Parrot Tar II</strain>
    </source>
</reference>
<dbReference type="InterPro" id="IPR036249">
    <property type="entry name" value="Thioredoxin-like_sf"/>
</dbReference>
<proteinExistence type="predicted"/>
<evidence type="ECO:0000313" key="3">
    <source>
        <dbReference type="EMBL" id="GET89424.1"/>
    </source>
</evidence>
<gene>
    <name evidence="3" type="ORF">LtaPh_2606100</name>
</gene>
<dbReference type="EMBL" id="BLBS01000035">
    <property type="protein sequence ID" value="GET89424.1"/>
    <property type="molecule type" value="Genomic_DNA"/>
</dbReference>
<dbReference type="Proteomes" id="UP000419144">
    <property type="component" value="Unassembled WGS sequence"/>
</dbReference>
<dbReference type="Pfam" id="PF00085">
    <property type="entry name" value="Thioredoxin"/>
    <property type="match status" value="1"/>
</dbReference>
<accession>A0A640KK28</accession>
<sequence length="148" mass="16044">MTPSRSLLLTLVLMVFRLAGLCSSEHPGAGMRCVLQMNKDNFDWVAGKDKSTPVKLYASWCAHCTRLTSEYVALGAADELRAYDKALLQSRLNTSRAETWRTSSPSSTGTPASTAITDGDLPWDYGLIAEVSETVARVATSSCKSFAM</sequence>
<feature type="domain" description="Thioredoxin" evidence="2">
    <location>
        <begin position="34"/>
        <end position="75"/>
    </location>
</feature>
<keyword evidence="4" id="KW-1185">Reference proteome</keyword>
<dbReference type="Gene3D" id="3.40.30.10">
    <property type="entry name" value="Glutaredoxin"/>
    <property type="match status" value="1"/>
</dbReference>
<evidence type="ECO:0000259" key="2">
    <source>
        <dbReference type="Pfam" id="PF00085"/>
    </source>
</evidence>
<keyword evidence="3" id="KW-0413">Isomerase</keyword>
<dbReference type="SUPFAM" id="SSF52833">
    <property type="entry name" value="Thioredoxin-like"/>
    <property type="match status" value="1"/>
</dbReference>
<keyword evidence="1" id="KW-0732">Signal</keyword>
<dbReference type="OrthoDB" id="427280at2759"/>
<feature type="chain" id="PRO_5024960407" evidence="1">
    <location>
        <begin position="25"/>
        <end position="148"/>
    </location>
</feature>
<name>A0A640KK28_LEITA</name>
<organism evidence="3 4">
    <name type="scientific">Leishmania tarentolae</name>
    <name type="common">Sauroleishmania tarentolae</name>
    <dbReference type="NCBI Taxonomy" id="5689"/>
    <lineage>
        <taxon>Eukaryota</taxon>
        <taxon>Discoba</taxon>
        <taxon>Euglenozoa</taxon>
        <taxon>Kinetoplastea</taxon>
        <taxon>Metakinetoplastina</taxon>
        <taxon>Trypanosomatida</taxon>
        <taxon>Trypanosomatidae</taxon>
        <taxon>Leishmaniinae</taxon>
        <taxon>Leishmania</taxon>
        <taxon>lizard Leishmania</taxon>
    </lineage>
</organism>
<protein>
    <submittedName>
        <fullName evidence="3">Protein disulfide isomerase, putative</fullName>
    </submittedName>
</protein>
<dbReference type="VEuPathDB" id="TriTrypDB:LtaPh_2606100"/>